<dbReference type="RefSeq" id="XP_003146324.1">
    <property type="nucleotide sequence ID" value="XM_003146276.1"/>
</dbReference>
<gene>
    <name evidence="1" type="ORF">LOAG_10752</name>
</gene>
<sequence>MVATRTALKNVVLTICAINQVRPKPKVILQFGFIGHCNRIIFLYLPLHNKQQVVLFNTYTSPVQVDPMVKDKFCIEPRYLIQKIHADDKKNYNLKANVTSEPIGIPQNIWYWISGKIQQMFMGQNKGLYMIFVDHTKPLTL</sequence>
<reference evidence="1" key="1">
    <citation type="submission" date="2012-04" db="EMBL/GenBank/DDBJ databases">
        <title>The Genome Sequence of Loa loa.</title>
        <authorList>
            <consortium name="The Broad Institute Genome Sequencing Platform"/>
            <consortium name="Broad Institute Genome Sequencing Center for Infectious Disease"/>
            <person name="Nutman T.B."/>
            <person name="Fink D.L."/>
            <person name="Russ C."/>
            <person name="Young S."/>
            <person name="Zeng Q."/>
            <person name="Gargeya S."/>
            <person name="Alvarado L."/>
            <person name="Berlin A."/>
            <person name="Chapman S.B."/>
            <person name="Chen Z."/>
            <person name="Freedman E."/>
            <person name="Gellesch M."/>
            <person name="Goldberg J."/>
            <person name="Griggs A."/>
            <person name="Gujja S."/>
            <person name="Heilman E.R."/>
            <person name="Heiman D."/>
            <person name="Howarth C."/>
            <person name="Mehta T."/>
            <person name="Neiman D."/>
            <person name="Pearson M."/>
            <person name="Roberts A."/>
            <person name="Saif S."/>
            <person name="Shea T."/>
            <person name="Shenoy N."/>
            <person name="Sisk P."/>
            <person name="Stolte C."/>
            <person name="Sykes S."/>
            <person name="White J."/>
            <person name="Yandava C."/>
            <person name="Haas B."/>
            <person name="Henn M.R."/>
            <person name="Nusbaum C."/>
            <person name="Birren B."/>
        </authorList>
    </citation>
    <scope>NUCLEOTIDE SEQUENCE [LARGE SCALE GENOMIC DNA]</scope>
</reference>
<dbReference type="GeneID" id="9948198"/>
<name>A0A1S0TQT2_LOALO</name>
<dbReference type="KEGG" id="loa:LOAG_10752"/>
<proteinExistence type="predicted"/>
<dbReference type="AlphaFoldDB" id="A0A1S0TQT2"/>
<organism evidence="1">
    <name type="scientific">Loa loa</name>
    <name type="common">Eye worm</name>
    <name type="synonym">Filaria loa</name>
    <dbReference type="NCBI Taxonomy" id="7209"/>
    <lineage>
        <taxon>Eukaryota</taxon>
        <taxon>Metazoa</taxon>
        <taxon>Ecdysozoa</taxon>
        <taxon>Nematoda</taxon>
        <taxon>Chromadorea</taxon>
        <taxon>Rhabditida</taxon>
        <taxon>Spirurina</taxon>
        <taxon>Spiruromorpha</taxon>
        <taxon>Filarioidea</taxon>
        <taxon>Onchocercidae</taxon>
        <taxon>Loa</taxon>
    </lineage>
</organism>
<dbReference type="EMBL" id="JH712341">
    <property type="protein sequence ID" value="EFO17746.1"/>
    <property type="molecule type" value="Genomic_DNA"/>
</dbReference>
<dbReference type="InParanoid" id="A0A1S0TQT2"/>
<protein>
    <submittedName>
        <fullName evidence="1">Uncharacterized protein</fullName>
    </submittedName>
</protein>
<dbReference type="CTD" id="9948198"/>
<evidence type="ECO:0000313" key="1">
    <source>
        <dbReference type="EMBL" id="EFO17746.1"/>
    </source>
</evidence>
<accession>A0A1S0TQT2</accession>